<dbReference type="InterPro" id="IPR001844">
    <property type="entry name" value="Cpn60/GroEL"/>
</dbReference>
<dbReference type="Gene3D" id="3.50.7.10">
    <property type="entry name" value="GroEL"/>
    <property type="match status" value="1"/>
</dbReference>
<comment type="similarity">
    <text evidence="2">Belongs to the chaperonin (HSP60) family.</text>
</comment>
<dbReference type="InterPro" id="IPR017998">
    <property type="entry name" value="Chaperone_TCP-1"/>
</dbReference>
<evidence type="ECO:0000256" key="14">
    <source>
        <dbReference type="ARBA" id="ARBA00037436"/>
    </source>
</evidence>
<keyword evidence="7" id="KW-0067">ATP-binding</keyword>
<dbReference type="PRINTS" id="PR00304">
    <property type="entry name" value="TCOMPLEXTCP1"/>
</dbReference>
<evidence type="ECO:0000256" key="10">
    <source>
        <dbReference type="ARBA" id="ARBA00023186"/>
    </source>
</evidence>
<dbReference type="GO" id="GO:0140662">
    <property type="term" value="F:ATP-dependent protein folding chaperone"/>
    <property type="evidence" value="ECO:0007669"/>
    <property type="project" value="InterPro"/>
</dbReference>
<dbReference type="GO" id="GO:0005739">
    <property type="term" value="C:mitochondrion"/>
    <property type="evidence" value="ECO:0007669"/>
    <property type="project" value="UniProtKB-SubCell"/>
</dbReference>
<dbReference type="EC" id="5.6.1.7" evidence="4"/>
<sequence length="226" mass="24439">MFRLPTVMRQVRPVCRALAPHLTRAYAKDVKFGADARALMLQGVDLLADAVAVTMGPKGRTVIIEQSWGSPKVTKDGVTVAKSIDLKDKYKNIGAKLVQDVANNTNEEAGDGTTTATVLARAIAKEGFDTISKGANPVEIRRGKMCQVPCLTCSFFVPPGQKCEFQDAYLLLSEKKISSVQSIVPALEIANQHRKPLVIVAEDVDGEALSTLVLNRYIQCLLTGPT</sequence>
<evidence type="ECO:0000313" key="15">
    <source>
        <dbReference type="Ensembl" id="ENSMMDP00005028715.1"/>
    </source>
</evidence>
<keyword evidence="16" id="KW-1185">Reference proteome</keyword>
<dbReference type="GeneTree" id="ENSGT00390000005727"/>
<evidence type="ECO:0000256" key="8">
    <source>
        <dbReference type="ARBA" id="ARBA00022946"/>
    </source>
</evidence>
<protein>
    <recommendedName>
        <fullName evidence="5">60 kDa heat shock protein, mitochondrial</fullName>
        <ecNumber evidence="4">5.6.1.7</ecNumber>
    </recommendedName>
    <alternativeName>
        <fullName evidence="11">60 kDa chaperonin</fullName>
    </alternativeName>
    <alternativeName>
        <fullName evidence="13">Chaperonin 60</fullName>
    </alternativeName>
    <alternativeName>
        <fullName evidence="12">Heat shock protein 60</fullName>
    </alternativeName>
</protein>
<dbReference type="Pfam" id="PF00118">
    <property type="entry name" value="Cpn60_TCP1"/>
    <property type="match status" value="1"/>
</dbReference>
<dbReference type="FunFam" id="1.10.560.10:FF:000031">
    <property type="entry name" value="60 kDa heat shock protein, mitochondrial"/>
    <property type="match status" value="1"/>
</dbReference>
<comment type="similarity">
    <text evidence="3">Belongs to the TCP-1 chaperonin family.</text>
</comment>
<evidence type="ECO:0000256" key="4">
    <source>
        <dbReference type="ARBA" id="ARBA00012198"/>
    </source>
</evidence>
<dbReference type="Gene3D" id="1.10.560.10">
    <property type="entry name" value="GroEL-like equatorial domain"/>
    <property type="match status" value="1"/>
</dbReference>
<gene>
    <name evidence="15" type="primary">HSPD1</name>
    <name evidence="15" type="synonym">hspd1</name>
</gene>
<evidence type="ECO:0000256" key="3">
    <source>
        <dbReference type="ARBA" id="ARBA00008020"/>
    </source>
</evidence>
<evidence type="ECO:0000256" key="11">
    <source>
        <dbReference type="ARBA" id="ARBA00029756"/>
    </source>
</evidence>
<evidence type="ECO:0000256" key="1">
    <source>
        <dbReference type="ARBA" id="ARBA00004173"/>
    </source>
</evidence>
<reference evidence="15" key="1">
    <citation type="submission" date="2019-06" db="EMBL/GenBank/DDBJ databases">
        <authorList>
            <consortium name="Wellcome Sanger Institute Data Sharing"/>
        </authorList>
    </citation>
    <scope>NUCLEOTIDE SEQUENCE [LARGE SCALE GENOMIC DNA]</scope>
</reference>
<keyword evidence="6" id="KW-0547">Nucleotide-binding</keyword>
<dbReference type="SUPFAM" id="SSF48592">
    <property type="entry name" value="GroEL equatorial domain-like"/>
    <property type="match status" value="1"/>
</dbReference>
<evidence type="ECO:0000313" key="16">
    <source>
        <dbReference type="Proteomes" id="UP000472263"/>
    </source>
</evidence>
<dbReference type="GO" id="GO:0042026">
    <property type="term" value="P:protein refolding"/>
    <property type="evidence" value="ECO:0007669"/>
    <property type="project" value="InterPro"/>
</dbReference>
<evidence type="ECO:0000256" key="12">
    <source>
        <dbReference type="ARBA" id="ARBA00030005"/>
    </source>
</evidence>
<organism evidence="15 16">
    <name type="scientific">Myripristis murdjan</name>
    <name type="common">pinecone soldierfish</name>
    <dbReference type="NCBI Taxonomy" id="586833"/>
    <lineage>
        <taxon>Eukaryota</taxon>
        <taxon>Metazoa</taxon>
        <taxon>Chordata</taxon>
        <taxon>Craniata</taxon>
        <taxon>Vertebrata</taxon>
        <taxon>Euteleostomi</taxon>
        <taxon>Actinopterygii</taxon>
        <taxon>Neopterygii</taxon>
        <taxon>Teleostei</taxon>
        <taxon>Neoteleostei</taxon>
        <taxon>Acanthomorphata</taxon>
        <taxon>Holocentriformes</taxon>
        <taxon>Holocentridae</taxon>
        <taxon>Myripristis</taxon>
    </lineage>
</organism>
<dbReference type="InterPro" id="IPR002423">
    <property type="entry name" value="Cpn60/GroEL/TCP-1"/>
</dbReference>
<dbReference type="AlphaFoldDB" id="A0A667YED9"/>
<reference evidence="15" key="3">
    <citation type="submission" date="2025-09" db="UniProtKB">
        <authorList>
            <consortium name="Ensembl"/>
        </authorList>
    </citation>
    <scope>IDENTIFICATION</scope>
</reference>
<dbReference type="SUPFAM" id="SSF52029">
    <property type="entry name" value="GroEL apical domain-like"/>
    <property type="match status" value="1"/>
</dbReference>
<reference evidence="15" key="2">
    <citation type="submission" date="2025-08" db="UniProtKB">
        <authorList>
            <consortium name="Ensembl"/>
        </authorList>
    </citation>
    <scope>IDENTIFICATION</scope>
</reference>
<dbReference type="Proteomes" id="UP000472263">
    <property type="component" value="Chromosome 21"/>
</dbReference>
<dbReference type="Ensembl" id="ENSMMDT00005029399.1">
    <property type="protein sequence ID" value="ENSMMDP00005028715.1"/>
    <property type="gene ID" value="ENSMMDG00005013697.1"/>
</dbReference>
<keyword evidence="9" id="KW-0496">Mitochondrion</keyword>
<evidence type="ECO:0000256" key="9">
    <source>
        <dbReference type="ARBA" id="ARBA00023128"/>
    </source>
</evidence>
<comment type="function">
    <text evidence="14">Chaperonin implicated in mitochondrial protein import and macromolecular assembly. Together with Hsp10, facilitates the correct folding of imported proteins. May also prevent misfolding and promote the refolding and proper assembly of unfolded polypeptides generated under stress conditions in the mitochondrial matrix. The functional units of these chaperonins consist of heptameric rings of the large subunit Hsp60, which function as a back-to-back double ring. In a cyclic reaction, Hsp60 ring complexes bind one unfolded substrate protein per ring, followed by the binding of ATP and association with 2 heptameric rings of the co-chaperonin Hsp10. This leads to sequestration of the substrate protein in the inner cavity of Hsp60 where, for a certain period of time, it can fold undisturbed by other cell components. Synchronous hydrolysis of ATP in all Hsp60 subunits results in the dissociation of the chaperonin rings and the release of ADP and the folded substrate protein.</text>
</comment>
<dbReference type="InterPro" id="IPR027413">
    <property type="entry name" value="GROEL-like_equatorial_sf"/>
</dbReference>
<evidence type="ECO:0000256" key="6">
    <source>
        <dbReference type="ARBA" id="ARBA00022741"/>
    </source>
</evidence>
<evidence type="ECO:0000256" key="2">
    <source>
        <dbReference type="ARBA" id="ARBA00006607"/>
    </source>
</evidence>
<proteinExistence type="inferred from homology"/>
<dbReference type="PANTHER" id="PTHR45633">
    <property type="entry name" value="60 KDA HEAT SHOCK PROTEIN, MITOCHONDRIAL"/>
    <property type="match status" value="1"/>
</dbReference>
<name>A0A667YED9_9TELE</name>
<dbReference type="InterPro" id="IPR027409">
    <property type="entry name" value="GroEL-like_apical_dom_sf"/>
</dbReference>
<evidence type="ECO:0000256" key="13">
    <source>
        <dbReference type="ARBA" id="ARBA00031799"/>
    </source>
</evidence>
<dbReference type="GO" id="GO:0005524">
    <property type="term" value="F:ATP binding"/>
    <property type="evidence" value="ECO:0007669"/>
    <property type="project" value="UniProtKB-KW"/>
</dbReference>
<evidence type="ECO:0000256" key="5">
    <source>
        <dbReference type="ARBA" id="ARBA00019981"/>
    </source>
</evidence>
<keyword evidence="10" id="KW-0143">Chaperone</keyword>
<keyword evidence="8" id="KW-0809">Transit peptide</keyword>
<comment type="subcellular location">
    <subcellularLocation>
        <location evidence="1">Mitochondrion</location>
    </subcellularLocation>
</comment>
<accession>A0A667YED9</accession>
<evidence type="ECO:0000256" key="7">
    <source>
        <dbReference type="ARBA" id="ARBA00022840"/>
    </source>
</evidence>